<dbReference type="SUPFAM" id="SSF53300">
    <property type="entry name" value="vWA-like"/>
    <property type="match status" value="1"/>
</dbReference>
<dbReference type="Pfam" id="PF25462">
    <property type="entry name" value="Beta-barrel_INTS6"/>
    <property type="match status" value="1"/>
</dbReference>
<reference evidence="4" key="1">
    <citation type="submission" date="2013-09" db="EMBL/GenBank/DDBJ databases">
        <title>The Genome Sequence of Anopheles maculatus species B.</title>
        <authorList>
            <consortium name="The Broad Institute Genomics Platform"/>
            <person name="Neafsey D.E."/>
            <person name="Besansky N."/>
            <person name="Howell P."/>
            <person name="Walton C."/>
            <person name="Young S.K."/>
            <person name="Zeng Q."/>
            <person name="Gargeya S."/>
            <person name="Fitzgerald M."/>
            <person name="Haas B."/>
            <person name="Abouelleil A."/>
            <person name="Allen A.W."/>
            <person name="Alvarado L."/>
            <person name="Arachchi H.M."/>
            <person name="Berlin A.M."/>
            <person name="Chapman S.B."/>
            <person name="Gainer-Dewar J."/>
            <person name="Goldberg J."/>
            <person name="Griggs A."/>
            <person name="Gujja S."/>
            <person name="Hansen M."/>
            <person name="Howarth C."/>
            <person name="Imamovic A."/>
            <person name="Ireland A."/>
            <person name="Larimer J."/>
            <person name="McCowan C."/>
            <person name="Murphy C."/>
            <person name="Pearson M."/>
            <person name="Poon T.W."/>
            <person name="Priest M."/>
            <person name="Roberts A."/>
            <person name="Saif S."/>
            <person name="Shea T."/>
            <person name="Sisk P."/>
            <person name="Sykes S."/>
            <person name="Wortman J."/>
            <person name="Nusbaum C."/>
            <person name="Birren B."/>
        </authorList>
    </citation>
    <scope>NUCLEOTIDE SEQUENCE [LARGE SCALE GENOMIC DNA]</scope>
    <source>
        <strain evidence="4">maculatus3</strain>
    </source>
</reference>
<proteinExistence type="predicted"/>
<evidence type="ECO:0000259" key="1">
    <source>
        <dbReference type="Pfam" id="PF13519"/>
    </source>
</evidence>
<name>A0A182SNW7_9DIPT</name>
<sequence length="600" mass="69505">MTVIMFLVNNTPSMLQQSIPNGVRHSYIDVAKRMADTFLKHRKSHEDRKYDRYMLLTYDTPPNHVKVGWKESMAQFNNALRNLQCTGSTPENAALGNAFDLLNQERMRVGIDSYGWGRCPVNTMHSFIILITNNQHMSTVNERLLVPHSSICTGSLLTAEPFRWDQRLFALVLGSSRCSPFLAQMCNKTGGWCTAIKCKYMLIYAMKNLLDSLKLELMVKFVHETEKRSEIGEITVIILKTTKCAIAGFTKTTKGWWPIPESYWPQEDQTKLEPRVAHPEVRIMSTCCDEPVWNVDVPIDRYVLREWKQTNATLPVTDCGKVWPVEIISSSEKKEQPFGYLKKEAGKICLYVLPYDYPELRRVIAENCTDLSINNKQFLYSMTHYINSIPRYYCFYLRKALTGILQESVLQTVLPPAQITYMNKTISNQLNQMQATAKQRRTDLFSYLATQQIRSASVAKQTETVERLHLRQLLEEEKDPILKENFLRPVVLPTTTERSMPDYRNLYSINRSDLLDTLNRMRNAFYYPATISALQRNQPSPTVPQHSEPPLPTTRDRDELVAEIAQYQREHPEKRLPTRRKFNSVQKKGFKPKRLYFGAI</sequence>
<organism evidence="3 4">
    <name type="scientific">Anopheles maculatus</name>
    <dbReference type="NCBI Taxonomy" id="74869"/>
    <lineage>
        <taxon>Eukaryota</taxon>
        <taxon>Metazoa</taxon>
        <taxon>Ecdysozoa</taxon>
        <taxon>Arthropoda</taxon>
        <taxon>Hexapoda</taxon>
        <taxon>Insecta</taxon>
        <taxon>Pterygota</taxon>
        <taxon>Neoptera</taxon>
        <taxon>Endopterygota</taxon>
        <taxon>Diptera</taxon>
        <taxon>Nematocera</taxon>
        <taxon>Culicoidea</taxon>
        <taxon>Culicidae</taxon>
        <taxon>Anophelinae</taxon>
        <taxon>Anopheles</taxon>
        <taxon>Anopheles maculatus group</taxon>
    </lineage>
</organism>
<feature type="domain" description="Integrator complex subunit 6-like beta-barrel" evidence="2">
    <location>
        <begin position="246"/>
        <end position="366"/>
    </location>
</feature>
<dbReference type="PANTHER" id="PTHR12957:SF2">
    <property type="entry name" value="INTEGRATOR COMPLEX SUBUNIT 6"/>
    <property type="match status" value="1"/>
</dbReference>
<evidence type="ECO:0000259" key="2">
    <source>
        <dbReference type="Pfam" id="PF25462"/>
    </source>
</evidence>
<protein>
    <submittedName>
        <fullName evidence="3">VWFA domain-containing protein</fullName>
    </submittedName>
</protein>
<dbReference type="Pfam" id="PF13519">
    <property type="entry name" value="VWA_2"/>
    <property type="match status" value="1"/>
</dbReference>
<dbReference type="PANTHER" id="PTHR12957">
    <property type="entry name" value="DEAD/H BOX POLYPEPTIDE 26/DICE1-RELATED"/>
    <property type="match status" value="1"/>
</dbReference>
<dbReference type="AlphaFoldDB" id="A0A182SNW7"/>
<accession>A0A182SNW7</accession>
<dbReference type="InterPro" id="IPR002035">
    <property type="entry name" value="VWF_A"/>
</dbReference>
<dbReference type="Proteomes" id="UP000075901">
    <property type="component" value="Unassembled WGS sequence"/>
</dbReference>
<dbReference type="InterPro" id="IPR057413">
    <property type="entry name" value="Beta-barrel_INTS6"/>
</dbReference>
<evidence type="ECO:0000313" key="3">
    <source>
        <dbReference type="EnsemblMetazoa" id="AMAM010498-PA"/>
    </source>
</evidence>
<dbReference type="VEuPathDB" id="VectorBase:AMAM010498"/>
<keyword evidence="4" id="KW-1185">Reference proteome</keyword>
<dbReference type="Gene3D" id="3.40.50.410">
    <property type="entry name" value="von Willebrand factor, type A domain"/>
    <property type="match status" value="1"/>
</dbReference>
<evidence type="ECO:0000313" key="4">
    <source>
        <dbReference type="Proteomes" id="UP000075901"/>
    </source>
</evidence>
<dbReference type="InterPro" id="IPR036465">
    <property type="entry name" value="vWFA_dom_sf"/>
</dbReference>
<reference evidence="3" key="2">
    <citation type="submission" date="2020-05" db="UniProtKB">
        <authorList>
            <consortium name="EnsemblMetazoa"/>
        </authorList>
    </citation>
    <scope>IDENTIFICATION</scope>
    <source>
        <strain evidence="3">maculatus3</strain>
    </source>
</reference>
<dbReference type="GO" id="GO:0032039">
    <property type="term" value="C:integrator complex"/>
    <property type="evidence" value="ECO:0007669"/>
    <property type="project" value="TreeGrafter"/>
</dbReference>
<feature type="domain" description="VWFA" evidence="1">
    <location>
        <begin position="4"/>
        <end position="106"/>
    </location>
</feature>
<dbReference type="EnsemblMetazoa" id="AMAM010498-RA">
    <property type="protein sequence ID" value="AMAM010498-PA"/>
    <property type="gene ID" value="AMAM010498"/>
</dbReference>
<dbReference type="GO" id="GO:0034472">
    <property type="term" value="P:snRNA 3'-end processing"/>
    <property type="evidence" value="ECO:0007669"/>
    <property type="project" value="TreeGrafter"/>
</dbReference>
<dbReference type="InterPro" id="IPR051113">
    <property type="entry name" value="Integrator_subunit6"/>
</dbReference>